<protein>
    <submittedName>
        <fullName evidence="1">Uncharacterized protein</fullName>
    </submittedName>
</protein>
<dbReference type="AlphaFoldDB" id="A0A024GR82"/>
<comment type="caution">
    <text evidence="1">The sequence shown here is derived from an EMBL/GenBank/DDBJ whole genome shotgun (WGS) entry which is preliminary data.</text>
</comment>
<reference evidence="1 2" key="1">
    <citation type="submission" date="2012-05" db="EMBL/GenBank/DDBJ databases">
        <title>Recombination and specialization in a pathogen metapopulation.</title>
        <authorList>
            <person name="Gardiner A."/>
            <person name="Kemen E."/>
            <person name="Schultz-Larsen T."/>
            <person name="MacLean D."/>
            <person name="Van Oosterhout C."/>
            <person name="Jones J.D.G."/>
        </authorList>
    </citation>
    <scope>NUCLEOTIDE SEQUENCE [LARGE SCALE GENOMIC DNA]</scope>
    <source>
        <strain evidence="1 2">Ac Nc2</strain>
    </source>
</reference>
<gene>
    <name evidence="1" type="ORF">BN9_103120</name>
</gene>
<dbReference type="InParanoid" id="A0A024GR82"/>
<proteinExistence type="predicted"/>
<dbReference type="Proteomes" id="UP000053237">
    <property type="component" value="Unassembled WGS sequence"/>
</dbReference>
<organism evidence="1 2">
    <name type="scientific">Albugo candida</name>
    <dbReference type="NCBI Taxonomy" id="65357"/>
    <lineage>
        <taxon>Eukaryota</taxon>
        <taxon>Sar</taxon>
        <taxon>Stramenopiles</taxon>
        <taxon>Oomycota</taxon>
        <taxon>Peronosporomycetes</taxon>
        <taxon>Albuginales</taxon>
        <taxon>Albuginaceae</taxon>
        <taxon>Albugo</taxon>
    </lineage>
</organism>
<accession>A0A024GR82</accession>
<evidence type="ECO:0000313" key="1">
    <source>
        <dbReference type="EMBL" id="CCI49058.1"/>
    </source>
</evidence>
<keyword evidence="2" id="KW-1185">Reference proteome</keyword>
<dbReference type="EMBL" id="CAIX01000270">
    <property type="protein sequence ID" value="CCI49058.1"/>
    <property type="molecule type" value="Genomic_DNA"/>
</dbReference>
<name>A0A024GR82_9STRA</name>
<evidence type="ECO:0000313" key="2">
    <source>
        <dbReference type="Proteomes" id="UP000053237"/>
    </source>
</evidence>
<sequence>MGMDTKIICLKSFSRVHRRLWRLMKTHISHFVLNDSPPALYPLASSYVERNRSFVGTASSHSLKACLLASNNWLLNEVRQMDGLIEKDGMQMLDISNSWLLSTGLVSSPELQYA</sequence>